<reference evidence="1 2" key="1">
    <citation type="submission" date="2019-09" db="EMBL/GenBank/DDBJ databases">
        <authorList>
            <person name="Chandra G."/>
            <person name="Truman W A."/>
        </authorList>
    </citation>
    <scope>NUCLEOTIDE SEQUENCE [LARGE SCALE GENOMIC DNA]</scope>
    <source>
        <strain evidence="1">PS938</strain>
    </source>
</reference>
<dbReference type="Proteomes" id="UP000327191">
    <property type="component" value="Unassembled WGS sequence"/>
</dbReference>
<gene>
    <name evidence="1" type="ORF">PS938_03038</name>
</gene>
<protein>
    <submittedName>
        <fullName evidence="1">Uncharacterized protein</fullName>
    </submittedName>
</protein>
<name>A0A5E7U8M7_PSEFL</name>
<proteinExistence type="predicted"/>
<evidence type="ECO:0000313" key="2">
    <source>
        <dbReference type="Proteomes" id="UP000327191"/>
    </source>
</evidence>
<evidence type="ECO:0000313" key="1">
    <source>
        <dbReference type="EMBL" id="VVQ06466.1"/>
    </source>
</evidence>
<dbReference type="AlphaFoldDB" id="A0A5E7U8M7"/>
<organism evidence="1 2">
    <name type="scientific">Pseudomonas fluorescens</name>
    <dbReference type="NCBI Taxonomy" id="294"/>
    <lineage>
        <taxon>Bacteria</taxon>
        <taxon>Pseudomonadati</taxon>
        <taxon>Pseudomonadota</taxon>
        <taxon>Gammaproteobacteria</taxon>
        <taxon>Pseudomonadales</taxon>
        <taxon>Pseudomonadaceae</taxon>
        <taxon>Pseudomonas</taxon>
    </lineage>
</organism>
<sequence>MTMGVALAGAKRNAFMLSVGNEFYKYARSDS</sequence>
<dbReference type="EMBL" id="CABVJE010000013">
    <property type="protein sequence ID" value="VVQ06466.1"/>
    <property type="molecule type" value="Genomic_DNA"/>
</dbReference>
<accession>A0A5E7U8M7</accession>